<sequence length="383" mass="39509">MKIVIAPDSFKGSLTAKQAADAIETGIKRVIPEAECVKVPMADGGEGTVQSLVDATGGQFIRAAVKDPFNRVTLARYGILGDHQTAVIEMAAASGLQFTTASTADPRITTTYGTGQLILDALDHGVKRIILGLGGSATNDGGAGMVQALGVHLLDQSGHELSFGGGQLAQLATVDTSHIDSRITHTEMVIASDVTNPLIGPKGASIVFGAQKGANDEMRHQLDHNLTHYAAVLKQQLHVDVAQTPGAGAAGGLGAGLLAFTDANIRPGVQVVVAYTHLKEQAKGAHLVFTGEGSVDSQTQFGKAPIGVAQATKSVVPQAPVIALAGNVGRQINDLYGDSGIDAIFPTVQGVSALSDALQEASFNLSRTAENISRLVVKIQKSC</sequence>
<comment type="similarity">
    <text evidence="1 4">Belongs to the glycerate kinase type-1 family.</text>
</comment>
<dbReference type="Proteomes" id="UP000466388">
    <property type="component" value="Unassembled WGS sequence"/>
</dbReference>
<dbReference type="Gene3D" id="3.40.50.10350">
    <property type="entry name" value="Glycerate kinase, domain 1"/>
    <property type="match status" value="1"/>
</dbReference>
<proteinExistence type="inferred from homology"/>
<dbReference type="EMBL" id="WNJO01000001">
    <property type="protein sequence ID" value="MTV81173.1"/>
    <property type="molecule type" value="Genomic_DNA"/>
</dbReference>
<evidence type="ECO:0000256" key="3">
    <source>
        <dbReference type="ARBA" id="ARBA00022777"/>
    </source>
</evidence>
<evidence type="ECO:0000256" key="2">
    <source>
        <dbReference type="ARBA" id="ARBA00022679"/>
    </source>
</evidence>
<dbReference type="InterPro" id="IPR018193">
    <property type="entry name" value="Glyc_kinase_flavodox-like_fold"/>
</dbReference>
<organism evidence="5 6">
    <name type="scientific">Secundilactobacillus folii</name>
    <dbReference type="NCBI Taxonomy" id="2678357"/>
    <lineage>
        <taxon>Bacteria</taxon>
        <taxon>Bacillati</taxon>
        <taxon>Bacillota</taxon>
        <taxon>Bacilli</taxon>
        <taxon>Lactobacillales</taxon>
        <taxon>Lactobacillaceae</taxon>
        <taxon>Secundilactobacillus</taxon>
    </lineage>
</organism>
<comment type="caution">
    <text evidence="5">The sequence shown here is derived from an EMBL/GenBank/DDBJ whole genome shotgun (WGS) entry which is preliminary data.</text>
</comment>
<evidence type="ECO:0000256" key="4">
    <source>
        <dbReference type="PIRNR" id="PIRNR006078"/>
    </source>
</evidence>
<dbReference type="InterPro" id="IPR018197">
    <property type="entry name" value="Glycerate_kinase_RE-like"/>
</dbReference>
<accession>A0A7X2XT50</accession>
<dbReference type="Gene3D" id="3.90.1510.10">
    <property type="entry name" value="Glycerate kinase, domain 2"/>
    <property type="match status" value="1"/>
</dbReference>
<keyword evidence="3 4" id="KW-0418">Kinase</keyword>
<evidence type="ECO:0000313" key="6">
    <source>
        <dbReference type="Proteomes" id="UP000466388"/>
    </source>
</evidence>
<keyword evidence="6" id="KW-1185">Reference proteome</keyword>
<dbReference type="AlphaFoldDB" id="A0A7X2XT50"/>
<reference evidence="5 6" key="1">
    <citation type="submission" date="2019-11" db="EMBL/GenBank/DDBJ databases">
        <title>Lactobacillus sp. nov. CRM56-3, isolated from fermented tea leaves.</title>
        <authorList>
            <person name="Phuengjayaem S."/>
            <person name="Tanasupawat S."/>
        </authorList>
    </citation>
    <scope>NUCLEOTIDE SEQUENCE [LARGE SCALE GENOMIC DNA]</scope>
    <source>
        <strain evidence="5 6">CRM56-3</strain>
    </source>
</reference>
<protein>
    <submittedName>
        <fullName evidence="5">Glycerate kinase</fullName>
        <ecNumber evidence="5">2.7.1.-</ecNumber>
    </submittedName>
</protein>
<keyword evidence="2 4" id="KW-0808">Transferase</keyword>
<dbReference type="PIRSF" id="PIRSF006078">
    <property type="entry name" value="GlxK"/>
    <property type="match status" value="1"/>
</dbReference>
<dbReference type="NCBIfam" id="TIGR00045">
    <property type="entry name" value="glycerate kinase"/>
    <property type="match status" value="1"/>
</dbReference>
<dbReference type="GO" id="GO:0008887">
    <property type="term" value="F:glycerate kinase activity"/>
    <property type="evidence" value="ECO:0007669"/>
    <property type="project" value="UniProtKB-UniRule"/>
</dbReference>
<dbReference type="InterPro" id="IPR004381">
    <property type="entry name" value="Glycerate_kinase"/>
</dbReference>
<dbReference type="EC" id="2.7.1.-" evidence="5"/>
<evidence type="ECO:0000313" key="5">
    <source>
        <dbReference type="EMBL" id="MTV81173.1"/>
    </source>
</evidence>
<gene>
    <name evidence="5" type="ORF">GM612_00715</name>
</gene>
<dbReference type="Pfam" id="PF02595">
    <property type="entry name" value="Gly_kinase"/>
    <property type="match status" value="1"/>
</dbReference>
<dbReference type="PANTHER" id="PTHR21599:SF0">
    <property type="entry name" value="GLYCERATE KINASE"/>
    <property type="match status" value="1"/>
</dbReference>
<dbReference type="PANTHER" id="PTHR21599">
    <property type="entry name" value="GLYCERATE KINASE"/>
    <property type="match status" value="1"/>
</dbReference>
<dbReference type="InterPro" id="IPR036129">
    <property type="entry name" value="Glycerate_kinase_sf"/>
</dbReference>
<dbReference type="RefSeq" id="WP_343031729.1">
    <property type="nucleotide sequence ID" value="NZ_WNJO01000001.1"/>
</dbReference>
<name>A0A7X2XT50_9LACO</name>
<dbReference type="GO" id="GO:0031388">
    <property type="term" value="P:organic acid phosphorylation"/>
    <property type="evidence" value="ECO:0007669"/>
    <property type="project" value="UniProtKB-UniRule"/>
</dbReference>
<dbReference type="SUPFAM" id="SSF110738">
    <property type="entry name" value="Glycerate kinase I"/>
    <property type="match status" value="1"/>
</dbReference>
<evidence type="ECO:0000256" key="1">
    <source>
        <dbReference type="ARBA" id="ARBA00006284"/>
    </source>
</evidence>